<comment type="caution">
    <text evidence="13">The sequence shown here is derived from an EMBL/GenBank/DDBJ whole genome shotgun (WGS) entry which is preliminary data.</text>
</comment>
<evidence type="ECO:0000256" key="10">
    <source>
        <dbReference type="PIRNR" id="PIRNR006268"/>
    </source>
</evidence>
<keyword evidence="12" id="KW-1003">Cell membrane</keyword>
<organism evidence="13 14">
    <name type="scientific">Christiangramia gaetbulicola</name>
    <dbReference type="NCBI Taxonomy" id="703340"/>
    <lineage>
        <taxon>Bacteria</taxon>
        <taxon>Pseudomonadati</taxon>
        <taxon>Bacteroidota</taxon>
        <taxon>Flavobacteriia</taxon>
        <taxon>Flavobacteriales</taxon>
        <taxon>Flavobacteriaceae</taxon>
        <taxon>Christiangramia</taxon>
    </lineage>
</organism>
<sequence>MKKISLLLLFTLTLISCTQSTEVSSHEYTGEALGTTYMVRYFSNNELQFEKSLDSIMDEINSSMSTYITKSDISRINRGDTTVKVDENFEAVFNASNKIYKETDGFFDPTVGVLVNAYGFGPGKPLNKLEPETLDSLRNLVGFDKVRLTDDNKIRKEDPAVYLDFNAIAKGYTIDVIGEYLESNNIENYLIELGGELRARGKNLENDAEWVVGIDDPNQQEGNRKLQAKVKLSNAAMATSGNYRKFRVDSITGQKYVHTINPKTGKAERSNLLSASVIAENCMLADGYATAFMALGLERTQEVLNELKGVEVYIMYSSEDGEMEVFQSTGFKKNILE</sequence>
<feature type="binding site" evidence="11">
    <location>
        <position position="167"/>
    </location>
    <ligand>
        <name>Mg(2+)</name>
        <dbReference type="ChEBI" id="CHEBI:18420"/>
    </ligand>
</feature>
<keyword evidence="5 10" id="KW-0479">Metal-binding</keyword>
<dbReference type="GO" id="GO:0016740">
    <property type="term" value="F:transferase activity"/>
    <property type="evidence" value="ECO:0007669"/>
    <property type="project" value="UniProtKB-UniRule"/>
</dbReference>
<keyword evidence="4 10" id="KW-0808">Transferase</keyword>
<evidence type="ECO:0000256" key="7">
    <source>
        <dbReference type="ARBA" id="ARBA00022842"/>
    </source>
</evidence>
<comment type="similarity">
    <text evidence="10 12">Belongs to the ApbE family.</text>
</comment>
<dbReference type="PANTHER" id="PTHR30040">
    <property type="entry name" value="THIAMINE BIOSYNTHESIS LIPOPROTEIN APBE"/>
    <property type="match status" value="1"/>
</dbReference>
<dbReference type="GO" id="GO:0005886">
    <property type="term" value="C:plasma membrane"/>
    <property type="evidence" value="ECO:0007669"/>
    <property type="project" value="UniProtKB-SubCell"/>
</dbReference>
<evidence type="ECO:0000256" key="9">
    <source>
        <dbReference type="ARBA" id="ARBA00048540"/>
    </source>
</evidence>
<evidence type="ECO:0000256" key="2">
    <source>
        <dbReference type="ARBA" id="ARBA00016337"/>
    </source>
</evidence>
<dbReference type="EMBL" id="QBKQ01000001">
    <property type="protein sequence ID" value="PTX44215.1"/>
    <property type="molecule type" value="Genomic_DNA"/>
</dbReference>
<feature type="binding site" evidence="11">
    <location>
        <position position="290"/>
    </location>
    <ligand>
        <name>Mg(2+)</name>
        <dbReference type="ChEBI" id="CHEBI:18420"/>
    </ligand>
</feature>
<protein>
    <recommendedName>
        <fullName evidence="2 10">FAD:protein FMN transferase</fullName>
        <ecNumber evidence="1 10">2.7.1.180</ecNumber>
    </recommendedName>
    <alternativeName>
        <fullName evidence="8 10">Flavin transferase</fullName>
    </alternativeName>
</protein>
<proteinExistence type="inferred from homology"/>
<evidence type="ECO:0000313" key="13">
    <source>
        <dbReference type="EMBL" id="PTX44215.1"/>
    </source>
</evidence>
<evidence type="ECO:0000256" key="11">
    <source>
        <dbReference type="PIRSR" id="PIRSR006268-2"/>
    </source>
</evidence>
<keyword evidence="3 10" id="KW-0285">Flavoprotein</keyword>
<keyword evidence="14" id="KW-1185">Reference proteome</keyword>
<dbReference type="EC" id="2.7.1.180" evidence="1 10"/>
<evidence type="ECO:0000313" key="14">
    <source>
        <dbReference type="Proteomes" id="UP000244174"/>
    </source>
</evidence>
<feature type="chain" id="PRO_5015376811" description="FAD:protein FMN transferase" evidence="12">
    <location>
        <begin position="22"/>
        <end position="337"/>
    </location>
</feature>
<dbReference type="PANTHER" id="PTHR30040:SF2">
    <property type="entry name" value="FAD:PROTEIN FMN TRANSFERASE"/>
    <property type="match status" value="1"/>
</dbReference>
<feature type="binding site" evidence="11">
    <location>
        <position position="286"/>
    </location>
    <ligand>
        <name>Mg(2+)</name>
        <dbReference type="ChEBI" id="CHEBI:18420"/>
    </ligand>
</feature>
<evidence type="ECO:0000256" key="1">
    <source>
        <dbReference type="ARBA" id="ARBA00011955"/>
    </source>
</evidence>
<evidence type="ECO:0000256" key="3">
    <source>
        <dbReference type="ARBA" id="ARBA00022630"/>
    </source>
</evidence>
<keyword evidence="12 13" id="KW-0449">Lipoprotein</keyword>
<reference evidence="13 14" key="1">
    <citation type="submission" date="2018-04" db="EMBL/GenBank/DDBJ databases">
        <title>Genomic Encyclopedia of Archaeal and Bacterial Type Strains, Phase II (KMG-II): from individual species to whole genera.</title>
        <authorList>
            <person name="Goeker M."/>
        </authorList>
    </citation>
    <scope>NUCLEOTIDE SEQUENCE [LARGE SCALE GENOMIC DNA]</scope>
    <source>
        <strain evidence="13 14">DSM 23082</strain>
    </source>
</reference>
<dbReference type="OrthoDB" id="9778595at2"/>
<dbReference type="InterPro" id="IPR024932">
    <property type="entry name" value="ApbE"/>
</dbReference>
<comment type="cofactor">
    <cofactor evidence="11">
        <name>Mg(2+)</name>
        <dbReference type="ChEBI" id="CHEBI:18420"/>
    </cofactor>
    <cofactor evidence="11">
        <name>Mn(2+)</name>
        <dbReference type="ChEBI" id="CHEBI:29035"/>
    </cofactor>
    <text evidence="11">Magnesium. Can also use manganese.</text>
</comment>
<dbReference type="Pfam" id="PF02424">
    <property type="entry name" value="ApbE"/>
    <property type="match status" value="1"/>
</dbReference>
<feature type="signal peptide" evidence="12">
    <location>
        <begin position="1"/>
        <end position="21"/>
    </location>
</feature>
<accession>A0A2T6AK62</accession>
<comment type="catalytic activity">
    <reaction evidence="9 10 12">
        <text>L-threonyl-[protein] + FAD = FMN-L-threonyl-[protein] + AMP + H(+)</text>
        <dbReference type="Rhea" id="RHEA:36847"/>
        <dbReference type="Rhea" id="RHEA-COMP:11060"/>
        <dbReference type="Rhea" id="RHEA-COMP:11061"/>
        <dbReference type="ChEBI" id="CHEBI:15378"/>
        <dbReference type="ChEBI" id="CHEBI:30013"/>
        <dbReference type="ChEBI" id="CHEBI:57692"/>
        <dbReference type="ChEBI" id="CHEBI:74257"/>
        <dbReference type="ChEBI" id="CHEBI:456215"/>
        <dbReference type="EC" id="2.7.1.180"/>
    </reaction>
</comment>
<evidence type="ECO:0000256" key="8">
    <source>
        <dbReference type="ARBA" id="ARBA00031306"/>
    </source>
</evidence>
<keyword evidence="7 10" id="KW-0460">Magnesium</keyword>
<evidence type="ECO:0000256" key="12">
    <source>
        <dbReference type="RuleBase" id="RU363002"/>
    </source>
</evidence>
<comment type="subcellular location">
    <subcellularLocation>
        <location evidence="12">Cell inner membrane</location>
        <topology evidence="12">Lipid-anchor</topology>
        <orientation evidence="12">Periplasmic side</orientation>
    </subcellularLocation>
</comment>
<dbReference type="GO" id="GO:0046872">
    <property type="term" value="F:metal ion binding"/>
    <property type="evidence" value="ECO:0007669"/>
    <property type="project" value="UniProtKB-UniRule"/>
</dbReference>
<keyword evidence="12" id="KW-0732">Signal</keyword>
<dbReference type="PIRSF" id="PIRSF006268">
    <property type="entry name" value="ApbE"/>
    <property type="match status" value="1"/>
</dbReference>
<dbReference type="Proteomes" id="UP000244174">
    <property type="component" value="Unassembled WGS sequence"/>
</dbReference>
<dbReference type="SUPFAM" id="SSF143631">
    <property type="entry name" value="ApbE-like"/>
    <property type="match status" value="1"/>
</dbReference>
<dbReference type="InterPro" id="IPR003374">
    <property type="entry name" value="ApbE-like_sf"/>
</dbReference>
<dbReference type="PROSITE" id="PS51257">
    <property type="entry name" value="PROKAR_LIPOPROTEIN"/>
    <property type="match status" value="1"/>
</dbReference>
<keyword evidence="6 10" id="KW-0274">FAD</keyword>
<evidence type="ECO:0000256" key="6">
    <source>
        <dbReference type="ARBA" id="ARBA00022827"/>
    </source>
</evidence>
<keyword evidence="12" id="KW-0997">Cell inner membrane</keyword>
<keyword evidence="12" id="KW-0472">Membrane</keyword>
<dbReference type="Gene3D" id="3.10.520.10">
    <property type="entry name" value="ApbE-like domains"/>
    <property type="match status" value="1"/>
</dbReference>
<dbReference type="RefSeq" id="WP_108170189.1">
    <property type="nucleotide sequence ID" value="NZ_QBKQ01000001.1"/>
</dbReference>
<comment type="function">
    <text evidence="12">Flavin transferase that catalyzes the transfer of the FMN moiety of FAD and its covalent binding to the hydroxyl group of a threonine residue in a target flavoprotein.</text>
</comment>
<evidence type="ECO:0000256" key="5">
    <source>
        <dbReference type="ARBA" id="ARBA00022723"/>
    </source>
</evidence>
<gene>
    <name evidence="13" type="ORF">C8P64_0187</name>
</gene>
<name>A0A2T6AK62_9FLAO</name>
<dbReference type="AlphaFoldDB" id="A0A2T6AK62"/>
<evidence type="ECO:0000256" key="4">
    <source>
        <dbReference type="ARBA" id="ARBA00022679"/>
    </source>
</evidence>